<dbReference type="RefSeq" id="WP_182483832.1">
    <property type="nucleotide sequence ID" value="NZ_JACGWU010000001.1"/>
</dbReference>
<sequence>MAQKSLRGVRLGSQSLQSDIGVELSERKRCVYTCVSCGHDVALMFSADAEAPPTWSCPVCSADARLTDADGVLVALPDAPDEKPVRTHFDMLLERRSREELEVLLEDRLLYLRSRRGQEKLGA</sequence>
<feature type="binding site" evidence="1">
    <location>
        <position position="60"/>
    </location>
    <ligand>
        <name>Zn(2+)</name>
        <dbReference type="ChEBI" id="CHEBI:29105"/>
    </ligand>
</feature>
<comment type="cofactor">
    <cofactor evidence="1">
        <name>Zn(2+)</name>
        <dbReference type="ChEBI" id="CHEBI:29105"/>
    </cofactor>
    <text evidence="1">Bind 1 Zn(2+) per subunit.</text>
</comment>
<feature type="binding site" evidence="1">
    <location>
        <position position="34"/>
    </location>
    <ligand>
        <name>Zn(2+)</name>
        <dbReference type="ChEBI" id="CHEBI:29105"/>
    </ligand>
</feature>
<comment type="caution">
    <text evidence="2">The sequence shown here is derived from an EMBL/GenBank/DDBJ whole genome shotgun (WGS) entry which is preliminary data.</text>
</comment>
<comment type="subunit">
    <text evidence="1">Forms a complex with the RNAP catalytic core and with free principal sigma factors.</text>
</comment>
<reference evidence="2 3" key="1">
    <citation type="submission" date="2020-07" db="EMBL/GenBank/DDBJ databases">
        <title>Sequencing the genomes of 1000 actinobacteria strains.</title>
        <authorList>
            <person name="Klenk H.-P."/>
        </authorList>
    </citation>
    <scope>NUCLEOTIDE SEQUENCE [LARGE SCALE GENOMIC DNA]</scope>
    <source>
        <strain evidence="2 3">DSM 23737</strain>
    </source>
</reference>
<keyword evidence="1" id="KW-0804">Transcription</keyword>
<evidence type="ECO:0000313" key="3">
    <source>
        <dbReference type="Proteomes" id="UP000524237"/>
    </source>
</evidence>
<keyword evidence="1" id="KW-0862">Zinc</keyword>
<organism evidence="2 3">
    <name type="scientific">Alpinimonas psychrophila</name>
    <dbReference type="NCBI Taxonomy" id="748908"/>
    <lineage>
        <taxon>Bacteria</taxon>
        <taxon>Bacillati</taxon>
        <taxon>Actinomycetota</taxon>
        <taxon>Actinomycetes</taxon>
        <taxon>Micrococcales</taxon>
        <taxon>Microbacteriaceae</taxon>
        <taxon>Alpinimonas</taxon>
    </lineage>
</organism>
<keyword evidence="2" id="KW-0240">DNA-directed RNA polymerase</keyword>
<proteinExistence type="inferred from homology"/>
<evidence type="ECO:0000313" key="2">
    <source>
        <dbReference type="EMBL" id="MBA8828419.1"/>
    </source>
</evidence>
<accession>A0A7W3JSH0</accession>
<dbReference type="GO" id="GO:0001000">
    <property type="term" value="F:bacterial-type RNA polymerase core enzyme binding"/>
    <property type="evidence" value="ECO:0007669"/>
    <property type="project" value="UniProtKB-UniRule"/>
</dbReference>
<dbReference type="GO" id="GO:0000428">
    <property type="term" value="C:DNA-directed RNA polymerase complex"/>
    <property type="evidence" value="ECO:0007669"/>
    <property type="project" value="UniProtKB-KW"/>
</dbReference>
<dbReference type="AlphaFoldDB" id="A0A7W3JSH0"/>
<keyword evidence="1" id="KW-0805">Transcription regulation</keyword>
<dbReference type="HAMAP" id="MF_01483">
    <property type="entry name" value="RbpA"/>
    <property type="match status" value="1"/>
</dbReference>
<comment type="similarity">
    <text evidence="1">Belongs to the RNA polymerase-binding protein RbpA family.</text>
</comment>
<name>A0A7W3JSH0_9MICO</name>
<dbReference type="GO" id="GO:0045893">
    <property type="term" value="P:positive regulation of DNA-templated transcription"/>
    <property type="evidence" value="ECO:0007669"/>
    <property type="project" value="UniProtKB-UniRule"/>
</dbReference>
<keyword evidence="1" id="KW-0479">Metal-binding</keyword>
<dbReference type="Pfam" id="PF13397">
    <property type="entry name" value="RbpA"/>
    <property type="match status" value="1"/>
</dbReference>
<dbReference type="Proteomes" id="UP000524237">
    <property type="component" value="Unassembled WGS sequence"/>
</dbReference>
<dbReference type="GO" id="GO:0008270">
    <property type="term" value="F:zinc ion binding"/>
    <property type="evidence" value="ECO:0007669"/>
    <property type="project" value="UniProtKB-UniRule"/>
</dbReference>
<comment type="function">
    <text evidence="1">Binds to RNA polymerase (RNAP), stimulating transcription from principal, but not alternative sigma factor promoters.</text>
</comment>
<dbReference type="EMBL" id="JACGWU010000001">
    <property type="protein sequence ID" value="MBA8828419.1"/>
    <property type="molecule type" value="Genomic_DNA"/>
</dbReference>
<protein>
    <recommendedName>
        <fullName evidence="1">RNA polymerase-binding protein RbpA</fullName>
    </recommendedName>
</protein>
<keyword evidence="3" id="KW-1185">Reference proteome</keyword>
<dbReference type="InterPro" id="IPR025182">
    <property type="entry name" value="RNApol-bd_RbpA"/>
</dbReference>
<evidence type="ECO:0000256" key="1">
    <source>
        <dbReference type="HAMAP-Rule" id="MF_01483"/>
    </source>
</evidence>
<gene>
    <name evidence="1" type="primary">rbpA</name>
    <name evidence="2" type="ORF">FB555_000490</name>
</gene>
<dbReference type="InterPro" id="IPR038638">
    <property type="entry name" value="RbpA_sf"/>
</dbReference>
<feature type="binding site" evidence="1">
    <location>
        <position position="57"/>
    </location>
    <ligand>
        <name>Zn(2+)</name>
        <dbReference type="ChEBI" id="CHEBI:29105"/>
    </ligand>
</feature>
<feature type="binding site" evidence="1">
    <location>
        <position position="39"/>
    </location>
    <ligand>
        <name>Zn(2+)</name>
        <dbReference type="ChEBI" id="CHEBI:29105"/>
    </ligand>
</feature>
<dbReference type="Gene3D" id="2.20.28.270">
    <property type="entry name" value="RNA polymerase-binding protein A"/>
    <property type="match status" value="1"/>
</dbReference>